<evidence type="ECO:0008006" key="3">
    <source>
        <dbReference type="Google" id="ProtNLM"/>
    </source>
</evidence>
<dbReference type="EMBL" id="JACCCO010000002">
    <property type="protein sequence ID" value="NYF42389.1"/>
    <property type="molecule type" value="Genomic_DNA"/>
</dbReference>
<dbReference type="AlphaFoldDB" id="A0A852V1N9"/>
<evidence type="ECO:0000313" key="1">
    <source>
        <dbReference type="EMBL" id="NYF42389.1"/>
    </source>
</evidence>
<comment type="caution">
    <text evidence="1">The sequence shown here is derived from an EMBL/GenBank/DDBJ whole genome shotgun (WGS) entry which is preliminary data.</text>
</comment>
<protein>
    <recommendedName>
        <fullName evidence="3">PE domain-containing protein</fullName>
    </recommendedName>
</protein>
<keyword evidence="2" id="KW-1185">Reference proteome</keyword>
<proteinExistence type="predicted"/>
<dbReference type="Proteomes" id="UP000576393">
    <property type="component" value="Unassembled WGS sequence"/>
</dbReference>
<gene>
    <name evidence="1" type="ORF">HDA43_004590</name>
</gene>
<evidence type="ECO:0000313" key="2">
    <source>
        <dbReference type="Proteomes" id="UP000576393"/>
    </source>
</evidence>
<name>A0A852V1N9_9ACTN</name>
<reference evidence="1 2" key="1">
    <citation type="submission" date="2020-07" db="EMBL/GenBank/DDBJ databases">
        <title>Sequencing the genomes of 1000 actinobacteria strains.</title>
        <authorList>
            <person name="Klenk H.-P."/>
        </authorList>
    </citation>
    <scope>NUCLEOTIDE SEQUENCE [LARGE SCALE GENOMIC DNA]</scope>
    <source>
        <strain evidence="1 2">DSM 45763</strain>
    </source>
</reference>
<dbReference type="RefSeq" id="WP_179824939.1">
    <property type="nucleotide sequence ID" value="NZ_JACCCO010000002.1"/>
</dbReference>
<sequence>MTSKDAIDGAGDRALWVDPNWPGLDGSPGAEFSASKMRAIAGELEEYAGMLKGPAYSEGYTTGTVESVSENGGLTAKEIGSWSAAQAFAHTVGQSSGDEGAQALWKVYGLFAQRLDEAVKAIRANADEYDGARRANGG</sequence>
<organism evidence="1 2">
    <name type="scientific">Streptosporangium sandarakinum</name>
    <dbReference type="NCBI Taxonomy" id="1260955"/>
    <lineage>
        <taxon>Bacteria</taxon>
        <taxon>Bacillati</taxon>
        <taxon>Actinomycetota</taxon>
        <taxon>Actinomycetes</taxon>
        <taxon>Streptosporangiales</taxon>
        <taxon>Streptosporangiaceae</taxon>
        <taxon>Streptosporangium</taxon>
    </lineage>
</organism>
<accession>A0A852V1N9</accession>